<dbReference type="EMBL" id="HBUF01508296">
    <property type="protein sequence ID" value="CAG6746171.1"/>
    <property type="molecule type" value="Transcribed_RNA"/>
</dbReference>
<name>A0A8D9EA62_9HEMI</name>
<accession>A0A8D9EA62</accession>
<protein>
    <submittedName>
        <fullName evidence="1">Uncharacterized protein</fullName>
    </submittedName>
</protein>
<organism evidence="1">
    <name type="scientific">Cacopsylla melanoneura</name>
    <dbReference type="NCBI Taxonomy" id="428564"/>
    <lineage>
        <taxon>Eukaryota</taxon>
        <taxon>Metazoa</taxon>
        <taxon>Ecdysozoa</taxon>
        <taxon>Arthropoda</taxon>
        <taxon>Hexapoda</taxon>
        <taxon>Insecta</taxon>
        <taxon>Pterygota</taxon>
        <taxon>Neoptera</taxon>
        <taxon>Paraneoptera</taxon>
        <taxon>Hemiptera</taxon>
        <taxon>Sternorrhyncha</taxon>
        <taxon>Psylloidea</taxon>
        <taxon>Psyllidae</taxon>
        <taxon>Psyllinae</taxon>
        <taxon>Cacopsylla</taxon>
    </lineage>
</organism>
<proteinExistence type="predicted"/>
<dbReference type="AlphaFoldDB" id="A0A8D9EA62"/>
<evidence type="ECO:0000313" key="1">
    <source>
        <dbReference type="EMBL" id="CAG6746171.1"/>
    </source>
</evidence>
<sequence>MKRKKRTRIVGRRIMRGRRINNLRKKRSLRVVAPPPKRRRNRPWCKCTHARCASKLSRAMRISKFTRWCTRLRNCTSVNSATRCFRTSCCSRNTSSYIDRFSLVKFVCALSPSVKTSTSTL</sequence>
<reference evidence="1" key="1">
    <citation type="submission" date="2021-05" db="EMBL/GenBank/DDBJ databases">
        <authorList>
            <person name="Alioto T."/>
            <person name="Alioto T."/>
            <person name="Gomez Garrido J."/>
        </authorList>
    </citation>
    <scope>NUCLEOTIDE SEQUENCE</scope>
</reference>